<dbReference type="HOGENOM" id="CLU_003200_0_0_1"/>
<dbReference type="InterPro" id="IPR052607">
    <property type="entry name" value="CEP104-like"/>
</dbReference>
<name>T1JKS3_STRMM</name>
<dbReference type="InterPro" id="IPR048738">
    <property type="entry name" value="CEP104_Znf"/>
</dbReference>
<dbReference type="InterPro" id="IPR016024">
    <property type="entry name" value="ARM-type_fold"/>
</dbReference>
<dbReference type="GO" id="GO:0005929">
    <property type="term" value="C:cilium"/>
    <property type="evidence" value="ECO:0007669"/>
    <property type="project" value="TreeGrafter"/>
</dbReference>
<reference evidence="5" key="1">
    <citation type="submission" date="2011-05" db="EMBL/GenBank/DDBJ databases">
        <authorList>
            <person name="Richards S.R."/>
            <person name="Qu J."/>
            <person name="Jiang H."/>
            <person name="Jhangiani S.N."/>
            <person name="Agravi P."/>
            <person name="Goodspeed R."/>
            <person name="Gross S."/>
            <person name="Mandapat C."/>
            <person name="Jackson L."/>
            <person name="Mathew T."/>
            <person name="Pu L."/>
            <person name="Thornton R."/>
            <person name="Saada N."/>
            <person name="Wilczek-Boney K.B."/>
            <person name="Lee S."/>
            <person name="Kovar C."/>
            <person name="Wu Y."/>
            <person name="Scherer S.E."/>
            <person name="Worley K.C."/>
            <person name="Muzny D.M."/>
            <person name="Gibbs R."/>
        </authorList>
    </citation>
    <scope>NUCLEOTIDE SEQUENCE</scope>
    <source>
        <strain evidence="5">Brora</strain>
    </source>
</reference>
<dbReference type="Pfam" id="PF21038">
    <property type="entry name" value="CEP104_N"/>
    <property type="match status" value="1"/>
</dbReference>
<evidence type="ECO:0000259" key="2">
    <source>
        <dbReference type="Pfam" id="PF21038"/>
    </source>
</evidence>
<accession>T1JKS3</accession>
<dbReference type="PANTHER" id="PTHR13371">
    <property type="entry name" value="GLYCINE-, GLUTAMATE-, THIENYLCYCLOHEXYLPIPERIDINE-BINDING PROTEIN"/>
    <property type="match status" value="1"/>
</dbReference>
<dbReference type="InterPro" id="IPR048739">
    <property type="entry name" value="CEP104_N"/>
</dbReference>
<evidence type="ECO:0008006" key="6">
    <source>
        <dbReference type="Google" id="ProtNLM"/>
    </source>
</evidence>
<dbReference type="InterPro" id="IPR011989">
    <property type="entry name" value="ARM-like"/>
</dbReference>
<evidence type="ECO:0000313" key="4">
    <source>
        <dbReference type="EnsemblMetazoa" id="SMAR014453-PA"/>
    </source>
</evidence>
<feature type="domain" description="Centrosomal protein CEP104 N-terminal" evidence="2">
    <location>
        <begin position="47"/>
        <end position="163"/>
    </location>
</feature>
<organism evidence="4 5">
    <name type="scientific">Strigamia maritima</name>
    <name type="common">European centipede</name>
    <name type="synonym">Geophilus maritimus</name>
    <dbReference type="NCBI Taxonomy" id="126957"/>
    <lineage>
        <taxon>Eukaryota</taxon>
        <taxon>Metazoa</taxon>
        <taxon>Ecdysozoa</taxon>
        <taxon>Arthropoda</taxon>
        <taxon>Myriapoda</taxon>
        <taxon>Chilopoda</taxon>
        <taxon>Pleurostigmophora</taxon>
        <taxon>Geophilomorpha</taxon>
        <taxon>Linotaeniidae</taxon>
        <taxon>Strigamia</taxon>
    </lineage>
</organism>
<evidence type="ECO:0000313" key="5">
    <source>
        <dbReference type="Proteomes" id="UP000014500"/>
    </source>
</evidence>
<protein>
    <recommendedName>
        <fullName evidence="6">TOG domain-containing protein</fullName>
    </recommendedName>
</protein>
<feature type="region of interest" description="Disordered" evidence="1">
    <location>
        <begin position="287"/>
        <end position="313"/>
    </location>
</feature>
<proteinExistence type="predicted"/>
<reference evidence="4" key="2">
    <citation type="submission" date="2015-02" db="UniProtKB">
        <authorList>
            <consortium name="EnsemblMetazoa"/>
        </authorList>
    </citation>
    <scope>IDENTIFICATION</scope>
</reference>
<sequence length="823" mass="94261">MMPHKIVFRVASVSGEDEKFRAKELNTHGPTIQGWHSPKFMHVYPYPRFCIYPQELTIQLDSRTKICKIQMLSHQFLIATKIDLLVGDMVDDTAIVASQNAVYQLLGSVTLSDNEGTNYKARELKSVHVDAIGILVKFILHKNYVNRHNLCNQVGLVAVNVIGDDYDDNYSTTEAGAINQRKADIISSLDDLAFDMYQDSEVAHIIRKLETKKQAAILDEQYDLARKLKNVSFELHKAGEKLGKYEIEKKQVTDMSDFDKARQKQHQIEEYRMGVYAQLELHKLLDDDQPAKSSPSPRNEPAEKPLSPDLLPDLLSGKSGADEYFVEEDAGNTFEEYENTTVPALRKRSGLMDEELSDEDATKALKNSKYTLSDRDRREAVLPVDVFGLNLVENAYSKTFSERILALKAIQKHLRDFTPDKFDVSTTKMFKASVFLILKALNDNVLTVFTQAINVLTSLLKRFPENNKIRAAAMNYIITMSEFPELASLHNIPAQCCRPIQSNVTPRLAQSRAELVEQLVMKKGIQGHLTVDLVMNFCAPALQHPLGPVREIAEHIIIHLYKQRPAKEIRKHLPLDDEKPRRNILYRQLYEHLDKIDKLNQPKARTCIFCEEVNDSFNNEGLDFHYWKSCPMLIKCRFCRQIVEISALTVHHLTECANKDDFKKCERCQEAIPKSSYQSHVELKSCNPAPPERVSCRCPLCHNNIPPGEESWKKHLTEVNGCPYNCRRNKTKDDHPPMSQSVIVVHEKASRMSQYINPIIHFAIQHEGELRRLEEFSHGMLDLLGKMPDEHTKMYRMFNFLGNFSKLDVWVCKALKRSHNGAT</sequence>
<dbReference type="Proteomes" id="UP000014500">
    <property type="component" value="Unassembled WGS sequence"/>
</dbReference>
<dbReference type="Pfam" id="PF21040">
    <property type="entry name" value="CEP104-like_TOG"/>
    <property type="match status" value="1"/>
</dbReference>
<dbReference type="AlphaFoldDB" id="T1JKS3"/>
<feature type="compositionally biased region" description="Low complexity" evidence="1">
    <location>
        <begin position="304"/>
        <end position="313"/>
    </location>
</feature>
<evidence type="ECO:0000256" key="1">
    <source>
        <dbReference type="SAM" id="MobiDB-lite"/>
    </source>
</evidence>
<dbReference type="PhylomeDB" id="T1JKS3"/>
<keyword evidence="5" id="KW-1185">Reference proteome</keyword>
<dbReference type="Gene3D" id="1.25.10.10">
    <property type="entry name" value="Leucine-rich Repeat Variant"/>
    <property type="match status" value="1"/>
</dbReference>
<dbReference type="EMBL" id="JH431581">
    <property type="status" value="NOT_ANNOTATED_CDS"/>
    <property type="molecule type" value="Genomic_DNA"/>
</dbReference>
<dbReference type="EnsemblMetazoa" id="SMAR014453-RA">
    <property type="protein sequence ID" value="SMAR014453-PA"/>
    <property type="gene ID" value="SMAR014453"/>
</dbReference>
<dbReference type="SUPFAM" id="SSF48371">
    <property type="entry name" value="ARM repeat"/>
    <property type="match status" value="1"/>
</dbReference>
<evidence type="ECO:0000259" key="3">
    <source>
        <dbReference type="Pfam" id="PF21039"/>
    </source>
</evidence>
<dbReference type="eggNOG" id="KOG4825">
    <property type="taxonomic scope" value="Eukaryota"/>
</dbReference>
<dbReference type="OMA" id="VKVKCRQ"/>
<dbReference type="Pfam" id="PF21039">
    <property type="entry name" value="CEP104_ZnF"/>
    <property type="match status" value="1"/>
</dbReference>
<feature type="domain" description="Centrosomal protein CEP104 Zn finger" evidence="3">
    <location>
        <begin position="606"/>
        <end position="717"/>
    </location>
</feature>
<dbReference type="PANTHER" id="PTHR13371:SF0">
    <property type="entry name" value="CENTROSOMAL PROTEIN OF 104 KDA"/>
    <property type="match status" value="1"/>
</dbReference>